<gene>
    <name evidence="4" type="ORF">HGA13_06880</name>
</gene>
<dbReference type="InterPro" id="IPR029479">
    <property type="entry name" value="Nitroreductase"/>
</dbReference>
<keyword evidence="5" id="KW-1185">Reference proteome</keyword>
<dbReference type="SUPFAM" id="SSF55469">
    <property type="entry name" value="FMN-dependent nitroreductase-like"/>
    <property type="match status" value="1"/>
</dbReference>
<feature type="domain" description="Nitroreductase" evidence="3">
    <location>
        <begin position="14"/>
        <end position="184"/>
    </location>
</feature>
<dbReference type="CDD" id="cd02062">
    <property type="entry name" value="Nitro_FMN_reductase"/>
    <property type="match status" value="1"/>
</dbReference>
<evidence type="ECO:0000256" key="2">
    <source>
        <dbReference type="ARBA" id="ARBA00023002"/>
    </source>
</evidence>
<sequence length="211" mass="23805">MDTAITDHLLSTTRAVRRRLDLDRPVAREIILECLRLALQAPTGSNKQSWRWLVLDDPAVRAQVADLYARNTGPVLDQRYALSPDAQTTRVYDSARYLVEVLARVPVLVVPCVQGRLDEPGSTYPAAFYGSIFPAIWSFQLALRSRGLGSVLTTPFHGEYEQQYTEILHLPHDMTPIAMVPVAYTVGDEFKPAERTPIESIARWNRWSEPS</sequence>
<dbReference type="InterPro" id="IPR000415">
    <property type="entry name" value="Nitroreductase-like"/>
</dbReference>
<dbReference type="GO" id="GO:0016491">
    <property type="term" value="F:oxidoreductase activity"/>
    <property type="evidence" value="ECO:0007669"/>
    <property type="project" value="UniProtKB-KW"/>
</dbReference>
<accession>A0A846XA15</accession>
<dbReference type="PANTHER" id="PTHR43673:SF10">
    <property type="entry name" value="NADH DEHYDROGENASE_NAD(P)H NITROREDUCTASE XCC3605-RELATED"/>
    <property type="match status" value="1"/>
</dbReference>
<reference evidence="4 5" key="1">
    <citation type="submission" date="2020-04" db="EMBL/GenBank/DDBJ databases">
        <title>MicrobeNet Type strains.</title>
        <authorList>
            <person name="Nicholson A.C."/>
        </authorList>
    </citation>
    <scope>NUCLEOTIDE SEQUENCE [LARGE SCALE GENOMIC DNA]</scope>
    <source>
        <strain evidence="4 5">DSM 45078</strain>
    </source>
</reference>
<dbReference type="RefSeq" id="WP_068037548.1">
    <property type="nucleotide sequence ID" value="NZ_JAAXOO010000001.1"/>
</dbReference>
<evidence type="ECO:0000256" key="1">
    <source>
        <dbReference type="ARBA" id="ARBA00007118"/>
    </source>
</evidence>
<proteinExistence type="inferred from homology"/>
<name>A0A846XA15_9NOCA</name>
<dbReference type="PANTHER" id="PTHR43673">
    <property type="entry name" value="NAD(P)H NITROREDUCTASE YDGI-RELATED"/>
    <property type="match status" value="1"/>
</dbReference>
<protein>
    <submittedName>
        <fullName evidence="4">Nitroreductase family protein</fullName>
    </submittedName>
</protein>
<evidence type="ECO:0000313" key="4">
    <source>
        <dbReference type="EMBL" id="NKY32802.1"/>
    </source>
</evidence>
<comment type="similarity">
    <text evidence="1">Belongs to the nitroreductase family.</text>
</comment>
<dbReference type="AlphaFoldDB" id="A0A846XA15"/>
<keyword evidence="2" id="KW-0560">Oxidoreductase</keyword>
<evidence type="ECO:0000313" key="5">
    <source>
        <dbReference type="Proteomes" id="UP000565715"/>
    </source>
</evidence>
<dbReference type="EMBL" id="JAAXOO010000001">
    <property type="protein sequence ID" value="NKY32802.1"/>
    <property type="molecule type" value="Genomic_DNA"/>
</dbReference>
<dbReference type="Pfam" id="PF00881">
    <property type="entry name" value="Nitroreductase"/>
    <property type="match status" value="1"/>
</dbReference>
<dbReference type="Proteomes" id="UP000565715">
    <property type="component" value="Unassembled WGS sequence"/>
</dbReference>
<organism evidence="4 5">
    <name type="scientific">Nocardia speluncae</name>
    <dbReference type="NCBI Taxonomy" id="419477"/>
    <lineage>
        <taxon>Bacteria</taxon>
        <taxon>Bacillati</taxon>
        <taxon>Actinomycetota</taxon>
        <taxon>Actinomycetes</taxon>
        <taxon>Mycobacteriales</taxon>
        <taxon>Nocardiaceae</taxon>
        <taxon>Nocardia</taxon>
    </lineage>
</organism>
<evidence type="ECO:0000259" key="3">
    <source>
        <dbReference type="Pfam" id="PF00881"/>
    </source>
</evidence>
<dbReference type="Gene3D" id="3.40.109.10">
    <property type="entry name" value="NADH Oxidase"/>
    <property type="match status" value="1"/>
</dbReference>
<comment type="caution">
    <text evidence="4">The sequence shown here is derived from an EMBL/GenBank/DDBJ whole genome shotgun (WGS) entry which is preliminary data.</text>
</comment>